<dbReference type="SMART" id="SM00650">
    <property type="entry name" value="rADc"/>
    <property type="match status" value="1"/>
</dbReference>
<dbReference type="InterPro" id="IPR001737">
    <property type="entry name" value="KsgA/Erm"/>
</dbReference>
<dbReference type="PROSITE" id="PS01131">
    <property type="entry name" value="RRNA_A_DIMETH"/>
    <property type="match status" value="1"/>
</dbReference>
<dbReference type="GO" id="GO:0000179">
    <property type="term" value="F:rRNA (adenine-N6,N6-)-dimethyltransferase activity"/>
    <property type="evidence" value="ECO:0007669"/>
    <property type="project" value="UniProtKB-UniRule"/>
</dbReference>
<evidence type="ECO:0000256" key="5">
    <source>
        <dbReference type="ARBA" id="ARBA00022691"/>
    </source>
</evidence>
<keyword evidence="5 7" id="KW-0949">S-adenosyl-L-methionine</keyword>
<gene>
    <name evidence="9" type="ORF">A9Q84_03445</name>
</gene>
<feature type="binding site" evidence="7">
    <location>
        <position position="62"/>
    </location>
    <ligand>
        <name>S-adenosyl-L-methionine</name>
        <dbReference type="ChEBI" id="CHEBI:59789"/>
    </ligand>
</feature>
<sequence length="269" mass="30883">MSNKLPKANKDLGQHFLRSQSVIDSITNDFKDEAEAMIEIGPGPGILTEFLAKHDLPFYVIEKDKRFPEYLEKFISPEQITLSDALDIYLSKFFEEKDIADQDIWLVSNLPYNVSVPLLVNFIKAPEIKYMTLMFQREVADKVFAFMTKKNKAMGSLLALCQTYFDINVLCQVPPDAFQPPPKVDSTVISFTRKEKPIFPLSEFKQFESFLRKLFQFKRKQLGSVLKSFYDKETIEAACESVGISRTDRAQSFSLEVVQNLYITLNPKG</sequence>
<evidence type="ECO:0000256" key="7">
    <source>
        <dbReference type="PROSITE-ProRule" id="PRU01026"/>
    </source>
</evidence>
<keyword evidence="4 7" id="KW-0808">Transferase</keyword>
<dbReference type="PANTHER" id="PTHR11727">
    <property type="entry name" value="DIMETHYLADENOSINE TRANSFERASE"/>
    <property type="match status" value="1"/>
</dbReference>
<dbReference type="PROSITE" id="PS51689">
    <property type="entry name" value="SAM_RNA_A_N6_MT"/>
    <property type="match status" value="1"/>
</dbReference>
<feature type="binding site" evidence="7">
    <location>
        <position position="15"/>
    </location>
    <ligand>
        <name>S-adenosyl-L-methionine</name>
        <dbReference type="ChEBI" id="CHEBI:59789"/>
    </ligand>
</feature>
<keyword evidence="1" id="KW-0963">Cytoplasm</keyword>
<evidence type="ECO:0000259" key="8">
    <source>
        <dbReference type="SMART" id="SM00650"/>
    </source>
</evidence>
<dbReference type="EMBL" id="MAAO01000004">
    <property type="protein sequence ID" value="OUR98478.1"/>
    <property type="molecule type" value="Genomic_DNA"/>
</dbReference>
<protein>
    <submittedName>
        <fullName evidence="9">Ribosomal RNA small subunit methyltransferase A</fullName>
    </submittedName>
</protein>
<dbReference type="Gene3D" id="1.10.8.100">
    <property type="entry name" value="Ribosomal RNA adenine dimethylase-like, domain 2"/>
    <property type="match status" value="1"/>
</dbReference>
<dbReference type="InterPro" id="IPR020596">
    <property type="entry name" value="rRNA_Ade_Mease_Trfase_CS"/>
</dbReference>
<evidence type="ECO:0000256" key="1">
    <source>
        <dbReference type="ARBA" id="ARBA00022490"/>
    </source>
</evidence>
<feature type="binding site" evidence="7">
    <location>
        <position position="109"/>
    </location>
    <ligand>
        <name>S-adenosyl-L-methionine</name>
        <dbReference type="ChEBI" id="CHEBI:59789"/>
    </ligand>
</feature>
<evidence type="ECO:0000256" key="6">
    <source>
        <dbReference type="ARBA" id="ARBA00022884"/>
    </source>
</evidence>
<proteinExistence type="inferred from homology"/>
<dbReference type="InterPro" id="IPR029063">
    <property type="entry name" value="SAM-dependent_MTases_sf"/>
</dbReference>
<keyword evidence="3 7" id="KW-0489">Methyltransferase</keyword>
<organism evidence="9 10">
    <name type="scientific">Halobacteriovorax marinus</name>
    <dbReference type="NCBI Taxonomy" id="97084"/>
    <lineage>
        <taxon>Bacteria</taxon>
        <taxon>Pseudomonadati</taxon>
        <taxon>Bdellovibrionota</taxon>
        <taxon>Bacteriovoracia</taxon>
        <taxon>Bacteriovoracales</taxon>
        <taxon>Halobacteriovoraceae</taxon>
        <taxon>Halobacteriovorax</taxon>
    </lineage>
</organism>
<comment type="similarity">
    <text evidence="7">Belongs to the class I-like SAM-binding methyltransferase superfamily. rRNA adenine N(6)-methyltransferase family.</text>
</comment>
<evidence type="ECO:0000256" key="4">
    <source>
        <dbReference type="ARBA" id="ARBA00022679"/>
    </source>
</evidence>
<dbReference type="InterPro" id="IPR023165">
    <property type="entry name" value="rRNA_Ade_diMease-like_C"/>
</dbReference>
<evidence type="ECO:0000313" key="10">
    <source>
        <dbReference type="Proteomes" id="UP000196531"/>
    </source>
</evidence>
<dbReference type="Gene3D" id="3.40.50.150">
    <property type="entry name" value="Vaccinia Virus protein VP39"/>
    <property type="match status" value="1"/>
</dbReference>
<feature type="binding site" evidence="7">
    <location>
        <position position="17"/>
    </location>
    <ligand>
        <name>S-adenosyl-L-methionine</name>
        <dbReference type="ChEBI" id="CHEBI:59789"/>
    </ligand>
</feature>
<accession>A0A1Y5FAF0</accession>
<feature type="binding site" evidence="7">
    <location>
        <position position="41"/>
    </location>
    <ligand>
        <name>S-adenosyl-L-methionine</name>
        <dbReference type="ChEBI" id="CHEBI:59789"/>
    </ligand>
</feature>
<keyword evidence="6 7" id="KW-0694">RNA-binding</keyword>
<evidence type="ECO:0000256" key="3">
    <source>
        <dbReference type="ARBA" id="ARBA00022603"/>
    </source>
</evidence>
<dbReference type="GO" id="GO:0003723">
    <property type="term" value="F:RNA binding"/>
    <property type="evidence" value="ECO:0007669"/>
    <property type="project" value="UniProtKB-UniRule"/>
</dbReference>
<dbReference type="InterPro" id="IPR020598">
    <property type="entry name" value="rRNA_Ade_methylase_Trfase_N"/>
</dbReference>
<evidence type="ECO:0000256" key="2">
    <source>
        <dbReference type="ARBA" id="ARBA00022552"/>
    </source>
</evidence>
<comment type="caution">
    <text evidence="9">The sequence shown here is derived from an EMBL/GenBank/DDBJ whole genome shotgun (WGS) entry which is preliminary data.</text>
</comment>
<dbReference type="InterPro" id="IPR011530">
    <property type="entry name" value="rRNA_adenine_dimethylase"/>
</dbReference>
<dbReference type="Proteomes" id="UP000196531">
    <property type="component" value="Unassembled WGS sequence"/>
</dbReference>
<reference evidence="10" key="1">
    <citation type="journal article" date="2017" name="Proc. Natl. Acad. Sci. U.S.A.">
        <title>Simulation of Deepwater Horizon oil plume reveals substrate specialization within a complex community of hydrocarbon-degraders.</title>
        <authorList>
            <person name="Hu P."/>
            <person name="Dubinsky E.A."/>
            <person name="Probst A.J."/>
            <person name="Wang J."/>
            <person name="Sieber C.M.K."/>
            <person name="Tom L.M."/>
            <person name="Gardinali P."/>
            <person name="Banfield J.F."/>
            <person name="Atlas R.M."/>
            <person name="Andersen G.L."/>
        </authorList>
    </citation>
    <scope>NUCLEOTIDE SEQUENCE [LARGE SCALE GENOMIC DNA]</scope>
</reference>
<dbReference type="PANTHER" id="PTHR11727:SF7">
    <property type="entry name" value="DIMETHYLADENOSINE TRANSFERASE-RELATED"/>
    <property type="match status" value="1"/>
</dbReference>
<dbReference type="SUPFAM" id="SSF53335">
    <property type="entry name" value="S-adenosyl-L-methionine-dependent methyltransferases"/>
    <property type="match status" value="1"/>
</dbReference>
<feature type="domain" description="Ribosomal RNA adenine methylase transferase N-terminal" evidence="8">
    <location>
        <begin position="22"/>
        <end position="195"/>
    </location>
</feature>
<dbReference type="NCBIfam" id="TIGR00755">
    <property type="entry name" value="ksgA"/>
    <property type="match status" value="1"/>
</dbReference>
<keyword evidence="2" id="KW-0698">rRNA processing</keyword>
<evidence type="ECO:0000313" key="9">
    <source>
        <dbReference type="EMBL" id="OUR98478.1"/>
    </source>
</evidence>
<dbReference type="AlphaFoldDB" id="A0A1Y5FAF0"/>
<feature type="binding site" evidence="7">
    <location>
        <position position="84"/>
    </location>
    <ligand>
        <name>S-adenosyl-L-methionine</name>
        <dbReference type="ChEBI" id="CHEBI:59789"/>
    </ligand>
</feature>
<name>A0A1Y5FAF0_9BACT</name>
<dbReference type="Pfam" id="PF00398">
    <property type="entry name" value="RrnaAD"/>
    <property type="match status" value="1"/>
</dbReference>